<dbReference type="InterPro" id="IPR029480">
    <property type="entry name" value="Transpos_assoc"/>
</dbReference>
<evidence type="ECO:0000313" key="2">
    <source>
        <dbReference type="EMBL" id="MED6226546.1"/>
    </source>
</evidence>
<dbReference type="Proteomes" id="UP001341840">
    <property type="component" value="Unassembled WGS sequence"/>
</dbReference>
<comment type="caution">
    <text evidence="2">The sequence shown here is derived from an EMBL/GenBank/DDBJ whole genome shotgun (WGS) entry which is preliminary data.</text>
</comment>
<feature type="non-terminal residue" evidence="2">
    <location>
        <position position="1"/>
    </location>
</feature>
<reference evidence="2 3" key="1">
    <citation type="journal article" date="2023" name="Plants (Basel)">
        <title>Bridging the Gap: Combining Genomics and Transcriptomics Approaches to Understand Stylosanthes scabra, an Orphan Legume from the Brazilian Caatinga.</title>
        <authorList>
            <person name="Ferreira-Neto J.R.C."/>
            <person name="da Silva M.D."/>
            <person name="Binneck E."/>
            <person name="de Melo N.F."/>
            <person name="da Silva R.H."/>
            <person name="de Melo A.L.T.M."/>
            <person name="Pandolfi V."/>
            <person name="Bustamante F.O."/>
            <person name="Brasileiro-Vidal A.C."/>
            <person name="Benko-Iseppon A.M."/>
        </authorList>
    </citation>
    <scope>NUCLEOTIDE SEQUENCE [LARGE SCALE GENOMIC DNA]</scope>
    <source>
        <tissue evidence="2">Leaves</tissue>
    </source>
</reference>
<accession>A0ABU6ZXV0</accession>
<sequence>RDDVYDHLICEGFVKGYKRWFNHGEPLFDMDVDNDMDGEHNCDDNIDELIRDVFRDITQVEGQDAGPNQCAKEFYKLVEEASQ</sequence>
<dbReference type="EMBL" id="JASCZI010275557">
    <property type="protein sequence ID" value="MED6226546.1"/>
    <property type="molecule type" value="Genomic_DNA"/>
</dbReference>
<keyword evidence="3" id="KW-1185">Reference proteome</keyword>
<feature type="domain" description="Transposase-associated" evidence="1">
    <location>
        <begin position="2"/>
        <end position="25"/>
    </location>
</feature>
<protein>
    <recommendedName>
        <fullName evidence="1">Transposase-associated domain-containing protein</fullName>
    </recommendedName>
</protein>
<proteinExistence type="predicted"/>
<name>A0ABU6ZXV0_9FABA</name>
<organism evidence="2 3">
    <name type="scientific">Stylosanthes scabra</name>
    <dbReference type="NCBI Taxonomy" id="79078"/>
    <lineage>
        <taxon>Eukaryota</taxon>
        <taxon>Viridiplantae</taxon>
        <taxon>Streptophyta</taxon>
        <taxon>Embryophyta</taxon>
        <taxon>Tracheophyta</taxon>
        <taxon>Spermatophyta</taxon>
        <taxon>Magnoliopsida</taxon>
        <taxon>eudicotyledons</taxon>
        <taxon>Gunneridae</taxon>
        <taxon>Pentapetalae</taxon>
        <taxon>rosids</taxon>
        <taxon>fabids</taxon>
        <taxon>Fabales</taxon>
        <taxon>Fabaceae</taxon>
        <taxon>Papilionoideae</taxon>
        <taxon>50 kb inversion clade</taxon>
        <taxon>dalbergioids sensu lato</taxon>
        <taxon>Dalbergieae</taxon>
        <taxon>Pterocarpus clade</taxon>
        <taxon>Stylosanthes</taxon>
    </lineage>
</organism>
<dbReference type="Pfam" id="PF13963">
    <property type="entry name" value="Transpos_assoc"/>
    <property type="match status" value="1"/>
</dbReference>
<evidence type="ECO:0000259" key="1">
    <source>
        <dbReference type="Pfam" id="PF13963"/>
    </source>
</evidence>
<evidence type="ECO:0000313" key="3">
    <source>
        <dbReference type="Proteomes" id="UP001341840"/>
    </source>
</evidence>
<gene>
    <name evidence="2" type="ORF">PIB30_104805</name>
</gene>